<protein>
    <submittedName>
        <fullName evidence="2">Uncharacterized protein</fullName>
    </submittedName>
</protein>
<gene>
    <name evidence="2" type="ORF">GALMADRAFT_226904</name>
</gene>
<sequence>MHSTHVTGYPALSGTGLALVWFYVNGCIKTQRRPESFLEQGHLYNCHDSSSVQASSTIAQLLCSIHWHPQGFAQLF</sequence>
<keyword evidence="1" id="KW-1133">Transmembrane helix</keyword>
<keyword evidence="1" id="KW-0472">Membrane</keyword>
<evidence type="ECO:0000313" key="2">
    <source>
        <dbReference type="EMBL" id="KDR75226.1"/>
    </source>
</evidence>
<reference evidence="3" key="1">
    <citation type="journal article" date="2014" name="Proc. Natl. Acad. Sci. U.S.A.">
        <title>Extensive sampling of basidiomycete genomes demonstrates inadequacy of the white-rot/brown-rot paradigm for wood decay fungi.</title>
        <authorList>
            <person name="Riley R."/>
            <person name="Salamov A.A."/>
            <person name="Brown D.W."/>
            <person name="Nagy L.G."/>
            <person name="Floudas D."/>
            <person name="Held B.W."/>
            <person name="Levasseur A."/>
            <person name="Lombard V."/>
            <person name="Morin E."/>
            <person name="Otillar R."/>
            <person name="Lindquist E.A."/>
            <person name="Sun H."/>
            <person name="LaButti K.M."/>
            <person name="Schmutz J."/>
            <person name="Jabbour D."/>
            <person name="Luo H."/>
            <person name="Baker S.E."/>
            <person name="Pisabarro A.G."/>
            <person name="Walton J.D."/>
            <person name="Blanchette R.A."/>
            <person name="Henrissat B."/>
            <person name="Martin F."/>
            <person name="Cullen D."/>
            <person name="Hibbett D.S."/>
            <person name="Grigoriev I.V."/>
        </authorList>
    </citation>
    <scope>NUCLEOTIDE SEQUENCE [LARGE SCALE GENOMIC DNA]</scope>
    <source>
        <strain evidence="3">CBS 339.88</strain>
    </source>
</reference>
<dbReference type="EMBL" id="KL142381">
    <property type="protein sequence ID" value="KDR75226.1"/>
    <property type="molecule type" value="Genomic_DNA"/>
</dbReference>
<keyword evidence="1" id="KW-0812">Transmembrane</keyword>
<organism evidence="2 3">
    <name type="scientific">Galerina marginata (strain CBS 339.88)</name>
    <dbReference type="NCBI Taxonomy" id="685588"/>
    <lineage>
        <taxon>Eukaryota</taxon>
        <taxon>Fungi</taxon>
        <taxon>Dikarya</taxon>
        <taxon>Basidiomycota</taxon>
        <taxon>Agaricomycotina</taxon>
        <taxon>Agaricomycetes</taxon>
        <taxon>Agaricomycetidae</taxon>
        <taxon>Agaricales</taxon>
        <taxon>Agaricineae</taxon>
        <taxon>Strophariaceae</taxon>
        <taxon>Galerina</taxon>
    </lineage>
</organism>
<dbReference type="AlphaFoldDB" id="A0A067SWE5"/>
<evidence type="ECO:0000256" key="1">
    <source>
        <dbReference type="SAM" id="Phobius"/>
    </source>
</evidence>
<keyword evidence="3" id="KW-1185">Reference proteome</keyword>
<feature type="transmembrane region" description="Helical" evidence="1">
    <location>
        <begin position="6"/>
        <end position="24"/>
    </location>
</feature>
<name>A0A067SWE5_GALM3</name>
<evidence type="ECO:0000313" key="3">
    <source>
        <dbReference type="Proteomes" id="UP000027222"/>
    </source>
</evidence>
<dbReference type="HOGENOM" id="CLU_2654653_0_0_1"/>
<proteinExistence type="predicted"/>
<accession>A0A067SWE5</accession>
<dbReference type="Proteomes" id="UP000027222">
    <property type="component" value="Unassembled WGS sequence"/>
</dbReference>